<evidence type="ECO:0000313" key="2">
    <source>
        <dbReference type="Proteomes" id="UP000038647"/>
    </source>
</evidence>
<protein>
    <submittedName>
        <fullName evidence="1">Uncharacterized protein</fullName>
    </submittedName>
</protein>
<accession>A0ABM9STQ8</accession>
<proteinExistence type="predicted"/>
<evidence type="ECO:0000313" key="1">
    <source>
        <dbReference type="EMBL" id="CNL07559.1"/>
    </source>
</evidence>
<keyword evidence="2" id="KW-1185">Reference proteome</keyword>
<sequence>MVIFIITDDDWFAVVVNDERNNIERIDIGDGCSLGVNYLYRLDIDC</sequence>
<organism evidence="1 2">
    <name type="scientific">Yersinia aldovae</name>
    <dbReference type="NCBI Taxonomy" id="29483"/>
    <lineage>
        <taxon>Bacteria</taxon>
        <taxon>Pseudomonadati</taxon>
        <taxon>Pseudomonadota</taxon>
        <taxon>Gammaproteobacteria</taxon>
        <taxon>Enterobacterales</taxon>
        <taxon>Yersiniaceae</taxon>
        <taxon>Yersinia</taxon>
    </lineage>
</organism>
<dbReference type="EMBL" id="CQEH01000008">
    <property type="protein sequence ID" value="CNL07559.1"/>
    <property type="molecule type" value="Genomic_DNA"/>
</dbReference>
<name>A0ABM9STQ8_YERAL</name>
<reference evidence="1 2" key="1">
    <citation type="submission" date="2015-03" db="EMBL/GenBank/DDBJ databases">
        <authorList>
            <consortium name="Pathogen Informatics"/>
            <person name="Murphy D."/>
        </authorList>
    </citation>
    <scope>NUCLEOTIDE SEQUENCE [LARGE SCALE GENOMIC DNA]</scope>
    <source>
        <strain evidence="1 2">IP08791</strain>
    </source>
</reference>
<comment type="caution">
    <text evidence="1">The sequence shown here is derived from an EMBL/GenBank/DDBJ whole genome shotgun (WGS) entry which is preliminary data.</text>
</comment>
<dbReference type="Proteomes" id="UP000038647">
    <property type="component" value="Unassembled WGS sequence"/>
</dbReference>
<gene>
    <name evidence="1" type="ORF">ERS137966_02159</name>
</gene>